<dbReference type="SUPFAM" id="SSF52777">
    <property type="entry name" value="CoA-dependent acyltransferases"/>
    <property type="match status" value="4"/>
</dbReference>
<keyword evidence="3" id="KW-0597">Phosphoprotein</keyword>
<dbReference type="InterPro" id="IPR006162">
    <property type="entry name" value="Ppantetheine_attach_site"/>
</dbReference>
<organism evidence="5 6">
    <name type="scientific">Chitinophaga rhizophila</name>
    <dbReference type="NCBI Taxonomy" id="2866212"/>
    <lineage>
        <taxon>Bacteria</taxon>
        <taxon>Pseudomonadati</taxon>
        <taxon>Bacteroidota</taxon>
        <taxon>Chitinophagia</taxon>
        <taxon>Chitinophagales</taxon>
        <taxon>Chitinophagaceae</taxon>
        <taxon>Chitinophaga</taxon>
    </lineage>
</organism>
<dbReference type="Pfam" id="PF13193">
    <property type="entry name" value="AMP-binding_C"/>
    <property type="match status" value="1"/>
</dbReference>
<name>A0ABS7GKE1_9BACT</name>
<dbReference type="Proteomes" id="UP000812961">
    <property type="component" value="Unassembled WGS sequence"/>
</dbReference>
<evidence type="ECO:0000259" key="4">
    <source>
        <dbReference type="PROSITE" id="PS50075"/>
    </source>
</evidence>
<dbReference type="Pfam" id="PF00668">
    <property type="entry name" value="Condensation"/>
    <property type="match status" value="2"/>
</dbReference>
<dbReference type="Gene3D" id="3.40.50.980">
    <property type="match status" value="2"/>
</dbReference>
<dbReference type="Gene3D" id="3.40.50.12780">
    <property type="entry name" value="N-terminal domain of ligase-like"/>
    <property type="match status" value="1"/>
</dbReference>
<dbReference type="InterPro" id="IPR036736">
    <property type="entry name" value="ACP-like_sf"/>
</dbReference>
<dbReference type="PROSITE" id="PS50075">
    <property type="entry name" value="CARRIER"/>
    <property type="match status" value="2"/>
</dbReference>
<feature type="domain" description="Carrier" evidence="4">
    <location>
        <begin position="1591"/>
        <end position="1665"/>
    </location>
</feature>
<keyword evidence="6" id="KW-1185">Reference proteome</keyword>
<dbReference type="Gene3D" id="1.10.1200.10">
    <property type="entry name" value="ACP-like"/>
    <property type="match status" value="2"/>
</dbReference>
<evidence type="ECO:0000256" key="3">
    <source>
        <dbReference type="ARBA" id="ARBA00022553"/>
    </source>
</evidence>
<dbReference type="Gene3D" id="2.30.38.10">
    <property type="entry name" value="Luciferase, Domain 3"/>
    <property type="match status" value="1"/>
</dbReference>
<proteinExistence type="predicted"/>
<dbReference type="Pfam" id="PF00501">
    <property type="entry name" value="AMP-binding"/>
    <property type="match status" value="2"/>
</dbReference>
<dbReference type="InterPro" id="IPR023213">
    <property type="entry name" value="CAT-like_dom_sf"/>
</dbReference>
<dbReference type="Pfam" id="PF00550">
    <property type="entry name" value="PP-binding"/>
    <property type="match status" value="2"/>
</dbReference>
<dbReference type="InterPro" id="IPR009081">
    <property type="entry name" value="PP-bd_ACP"/>
</dbReference>
<evidence type="ECO:0000313" key="5">
    <source>
        <dbReference type="EMBL" id="MBW8687224.1"/>
    </source>
</evidence>
<dbReference type="SUPFAM" id="SSF47336">
    <property type="entry name" value="ACP-like"/>
    <property type="match status" value="2"/>
</dbReference>
<dbReference type="InterPro" id="IPR001242">
    <property type="entry name" value="Condensation_dom"/>
</dbReference>
<gene>
    <name evidence="5" type="ORF">K1Y79_22995</name>
</gene>
<feature type="domain" description="Carrier" evidence="4">
    <location>
        <begin position="571"/>
        <end position="646"/>
    </location>
</feature>
<dbReference type="PANTHER" id="PTHR45527">
    <property type="entry name" value="NONRIBOSOMAL PEPTIDE SYNTHETASE"/>
    <property type="match status" value="1"/>
</dbReference>
<dbReference type="SUPFAM" id="SSF56801">
    <property type="entry name" value="Acetyl-CoA synthetase-like"/>
    <property type="match status" value="2"/>
</dbReference>
<evidence type="ECO:0000313" key="6">
    <source>
        <dbReference type="Proteomes" id="UP000812961"/>
    </source>
</evidence>
<dbReference type="CDD" id="cd19531">
    <property type="entry name" value="LCL_NRPS-like"/>
    <property type="match status" value="1"/>
</dbReference>
<dbReference type="NCBIfam" id="TIGR01733">
    <property type="entry name" value="AA-adenyl-dom"/>
    <property type="match status" value="1"/>
</dbReference>
<reference evidence="5 6" key="1">
    <citation type="submission" date="2021-08" db="EMBL/GenBank/DDBJ databases">
        <title>The genome sequence of Chitinophaga sp. B61.</title>
        <authorList>
            <person name="Zhang X."/>
        </authorList>
    </citation>
    <scope>NUCLEOTIDE SEQUENCE [LARGE SCALE GENOMIC DNA]</scope>
    <source>
        <strain evidence="5 6">B61</strain>
    </source>
</reference>
<dbReference type="InterPro" id="IPR020806">
    <property type="entry name" value="PKS_PP-bd"/>
</dbReference>
<dbReference type="PROSITE" id="PS00455">
    <property type="entry name" value="AMP_BINDING"/>
    <property type="match status" value="2"/>
</dbReference>
<keyword evidence="2" id="KW-0596">Phosphopantetheine</keyword>
<dbReference type="InterPro" id="IPR000873">
    <property type="entry name" value="AMP-dep_synth/lig_dom"/>
</dbReference>
<dbReference type="SMART" id="SM00823">
    <property type="entry name" value="PKS_PP"/>
    <property type="match status" value="2"/>
</dbReference>
<comment type="caution">
    <text evidence="5">The sequence shown here is derived from an EMBL/GenBank/DDBJ whole genome shotgun (WGS) entry which is preliminary data.</text>
</comment>
<dbReference type="RefSeq" id="WP_220252546.1">
    <property type="nucleotide sequence ID" value="NZ_JAICCF010000004.1"/>
</dbReference>
<dbReference type="Gene3D" id="3.30.300.30">
    <property type="match status" value="2"/>
</dbReference>
<dbReference type="Gene3D" id="3.30.559.30">
    <property type="entry name" value="Nonribosomal peptide synthetase, condensation domain"/>
    <property type="match status" value="2"/>
</dbReference>
<dbReference type="EMBL" id="JAICCF010000004">
    <property type="protein sequence ID" value="MBW8687224.1"/>
    <property type="molecule type" value="Genomic_DNA"/>
</dbReference>
<sequence>MTHYNSLSEILLEKKHVAHKGITFIESGQHEHFVSYQELFEQALSSLYYLQQKGLAPGHELVLQIEDNSTFLTVFWACLLGGIIPVPLTVGQNDEHRQKLFNVWGVLHHPFLAIADADLDKMAAYAHKHQQHHIFEQMQQRSLSLNEISNQHTAGTIYQSGKDDLAFIQFSSGSTGKPKGVCLTHGNLLTNINAISTAARYTEQDVMLSWMPLTHDMGLIGFHLNPLCCGMQQMLMPTSTFIRRPALWMEKVTEHRVTVLSSPNFGYEYLLRHASISEEWDLSAVRILYNGAEPISFYLYKEFTAQLSIVGLSPRAVRPVYGLAEASLAVTMSGIGTPAETLAIDGRFTGRGEQVRVQTTTDAYTALMVNVGTPVPDCFLRIADEDNTPLPDLQIGEIQIRGENVTKGYYNNPDAAAALITADGWLKTGDLGFMREGQLYVTGRMKDVLFVNGQNFYSHDIEQVAAEVEGISLNKIVAAGRFNYHTQIEEAIAFVFHRGTVQQFLPLANALKRHINSRLGIVLDLIIPVRNIPRTTSGKLQRFKLIEQLDELMDTADEVARAMKDTQSSAGPRTATEETLAAIWREVLQHDAIGIYDDFFETGGNSLRAIEASMKISRAFNQSFPLQLLFEKRTIAALEAVVSSESTHSPVVSIPVLEYEPAELPASPIQQSLYYTWAREQDAVAYNIPVAFEIDGPVDADKLASCIRTLLERHDVFRMSFHLKDVPVIRMQKEVTFSMSVVSGDKGILRSLVQPFDLSKAPLCRATLISGSILFLDFHHIISDGISVSLFVDELFTLYAGGPLPALKVRYLDYAAWQQKGVNSTYWQQQLSGTLPVLELPLDRQRPAVFSTKGEKLFFELDADTTLHLRELAHKAGCTMQVLLFFVYKILLHKYSRQQDIVIGIPVAGRNHLDLLPLQGMFVNNLSIRHPLEPGDRFLHALKKEKEALLEAMTHQDVPFGEVLRQLELVRDPARQPIFDTMFVYQNMPMPEGEYDGLRIRPVNVDSGISKFDLTLEVYDDGTALRYQLEYATSLFNRSTIVTFNQRLNALLQHVLADPGTVISQLSLADAAPPQMSLPVDYPRDKTADQLFTLQVAARPEAIAIEYKGIDYTYKEIELRANAVAKRLQQEGITRGTIVALLFHRSPAFIIALLGVLKAGAAYVPVDPELPAERIAYILSDCRTPLVLTTSDLQDQYQHLPGIKVLADIYTDIATAAPAPAHTPDDLAYVIYTSGTTGNPKGAMIAHRSLVNYTSWGIRHYLKEQPATMPLYTAISFDLTITAIFPPLLSGNKIVIYDDSPGALVLEQILKDNKSVVVKITPSHLRLLRNEQLSRYIDEHTSIRVFVIGGESLETWLAADIYRLFQGNVTLYNEYGPTETTVGCMIHQFDPAEEWLSVPIGVPAANTGIYLLDENNKQVPEGLTGEIYIGGDGVGKGYLHNEVLTAQRFISDPFIPGNRMYKTGDIARMLPGGILLFLGRADRQVKINGFRIELAEIEQQLLAYTGIIEAVLDVTTGNAGQQYLVAYYRTEDEMAGLEDKQLKSYLGGRLPHYMIPAYFHHVPEIPLTNNGKVDTARLVLHHQPIAQDREEAATGITARVLQVWRDVLGCPEMHQTDNFFECGGDSIKGIQIATKLAAQGIQMKVRDILAYHTVEMVCMHIDAGTDSPVADQGIITGEKQHSPIEKWFFSQQFPQPAYYNQSVLLQLHHTPELARLQQAFDQLLAHHDGLRLNYNASTGKLFYNPLHLDAPFPIEEISTTEAALSTICERIKSGFDLQQGLLMRAALLHLADGRDMLFITAHHLVVDGVTWRILLEDLYQLLTREGTTLPLKTVAQVDWNQYPARKPLQVASFISADNELSDWLIADSKHYTLTMDAAMVTNVWQRYKADVGVLLNAALVKALALWTGKQKFVIEQERHGRNLDGADVSRTAGWFTVMYPLTIQDAGVPFPILIHQIQEEIRKSADSPDQLTGRVDVRFNYLGDFTRDFHNDLFSYVTLPTGRDVHGDNHMTARLELNAMIIDGVLQLDVVYNEKAFSKETIQDWMNILEQQIQLLSGEEERQVTPADFAHVNLSQEELDILF</sequence>
<dbReference type="PROSITE" id="PS00012">
    <property type="entry name" value="PHOSPHOPANTETHEINE"/>
    <property type="match status" value="2"/>
</dbReference>
<dbReference type="InterPro" id="IPR025110">
    <property type="entry name" value="AMP-bd_C"/>
</dbReference>
<evidence type="ECO:0000256" key="2">
    <source>
        <dbReference type="ARBA" id="ARBA00022450"/>
    </source>
</evidence>
<protein>
    <submittedName>
        <fullName evidence="5">Amino acid adenylation domain-containing protein</fullName>
    </submittedName>
</protein>
<dbReference type="PANTHER" id="PTHR45527:SF1">
    <property type="entry name" value="FATTY ACID SYNTHASE"/>
    <property type="match status" value="1"/>
</dbReference>
<comment type="cofactor">
    <cofactor evidence="1">
        <name>pantetheine 4'-phosphate</name>
        <dbReference type="ChEBI" id="CHEBI:47942"/>
    </cofactor>
</comment>
<dbReference type="InterPro" id="IPR020845">
    <property type="entry name" value="AMP-binding_CS"/>
</dbReference>
<dbReference type="InterPro" id="IPR010071">
    <property type="entry name" value="AA_adenyl_dom"/>
</dbReference>
<dbReference type="InterPro" id="IPR042099">
    <property type="entry name" value="ANL_N_sf"/>
</dbReference>
<dbReference type="InterPro" id="IPR045851">
    <property type="entry name" value="AMP-bd_C_sf"/>
</dbReference>
<accession>A0ABS7GKE1</accession>
<dbReference type="Gene3D" id="3.30.559.10">
    <property type="entry name" value="Chloramphenicol acetyltransferase-like domain"/>
    <property type="match status" value="2"/>
</dbReference>
<evidence type="ECO:0000256" key="1">
    <source>
        <dbReference type="ARBA" id="ARBA00001957"/>
    </source>
</evidence>